<keyword evidence="7 9" id="KW-0472">Membrane</keyword>
<feature type="transmembrane region" description="Helical" evidence="9">
    <location>
        <begin position="130"/>
        <end position="159"/>
    </location>
</feature>
<keyword evidence="6 9" id="KW-1133">Transmembrane helix</keyword>
<name>A0AAD4DBN7_9FUNG</name>
<evidence type="ECO:0000256" key="9">
    <source>
        <dbReference type="SAM" id="Phobius"/>
    </source>
</evidence>
<feature type="transmembrane region" description="Helical" evidence="9">
    <location>
        <begin position="32"/>
        <end position="53"/>
    </location>
</feature>
<evidence type="ECO:0000313" key="10">
    <source>
        <dbReference type="EMBL" id="KAG0273985.1"/>
    </source>
</evidence>
<dbReference type="EMBL" id="JAAAIL010000668">
    <property type="protein sequence ID" value="KAG0273985.1"/>
    <property type="molecule type" value="Genomic_DNA"/>
</dbReference>
<gene>
    <name evidence="10" type="ORF">BGZ95_010208</name>
</gene>
<proteinExistence type="predicted"/>
<protein>
    <submittedName>
        <fullName evidence="10">Uncharacterized protein</fullName>
    </submittedName>
</protein>
<dbReference type="AlphaFoldDB" id="A0AAD4DBN7"/>
<evidence type="ECO:0000256" key="4">
    <source>
        <dbReference type="ARBA" id="ARBA00022692"/>
    </source>
</evidence>
<evidence type="ECO:0000256" key="7">
    <source>
        <dbReference type="ARBA" id="ARBA00023136"/>
    </source>
</evidence>
<comment type="caution">
    <text evidence="10">The sequence shown here is derived from an EMBL/GenBank/DDBJ whole genome shotgun (WGS) entry which is preliminary data.</text>
</comment>
<dbReference type="InterPro" id="IPR009580">
    <property type="entry name" value="GPI_biosynthesis_protein_Pig-F"/>
</dbReference>
<keyword evidence="3" id="KW-0337">GPI-anchor biosynthesis</keyword>
<evidence type="ECO:0000256" key="6">
    <source>
        <dbReference type="ARBA" id="ARBA00022989"/>
    </source>
</evidence>
<reference evidence="10" key="1">
    <citation type="journal article" date="2020" name="Fungal Divers.">
        <title>Resolving the Mortierellaceae phylogeny through synthesis of multi-gene phylogenetics and phylogenomics.</title>
        <authorList>
            <person name="Vandepol N."/>
            <person name="Liber J."/>
            <person name="Desiro A."/>
            <person name="Na H."/>
            <person name="Kennedy M."/>
            <person name="Barry K."/>
            <person name="Grigoriev I.V."/>
            <person name="Miller A.N."/>
            <person name="O'Donnell K."/>
            <person name="Stajich J.E."/>
            <person name="Bonito G."/>
        </authorList>
    </citation>
    <scope>NUCLEOTIDE SEQUENCE</scope>
    <source>
        <strain evidence="10">NRRL 28262</strain>
    </source>
</reference>
<dbReference type="GO" id="GO:0006506">
    <property type="term" value="P:GPI anchor biosynthetic process"/>
    <property type="evidence" value="ECO:0007669"/>
    <property type="project" value="UniProtKB-KW"/>
</dbReference>
<comment type="subcellular location">
    <subcellularLocation>
        <location evidence="1">Endoplasmic reticulum membrane</location>
        <topology evidence="1">Multi-pass membrane protein</topology>
    </subcellularLocation>
</comment>
<feature type="transmembrane region" description="Helical" evidence="9">
    <location>
        <begin position="240"/>
        <end position="265"/>
    </location>
</feature>
<evidence type="ECO:0000256" key="5">
    <source>
        <dbReference type="ARBA" id="ARBA00022824"/>
    </source>
</evidence>
<organism evidence="10 11">
    <name type="scientific">Linnemannia exigua</name>
    <dbReference type="NCBI Taxonomy" id="604196"/>
    <lineage>
        <taxon>Eukaryota</taxon>
        <taxon>Fungi</taxon>
        <taxon>Fungi incertae sedis</taxon>
        <taxon>Mucoromycota</taxon>
        <taxon>Mortierellomycotina</taxon>
        <taxon>Mortierellomycetes</taxon>
        <taxon>Mortierellales</taxon>
        <taxon>Mortierellaceae</taxon>
        <taxon>Linnemannia</taxon>
    </lineage>
</organism>
<feature type="transmembrane region" description="Helical" evidence="9">
    <location>
        <begin position="171"/>
        <end position="197"/>
    </location>
</feature>
<comment type="pathway">
    <text evidence="2">Glycolipid biosynthesis; glycosylphosphatidylinositol-anchor biosynthesis.</text>
</comment>
<dbReference type="GO" id="GO:0005789">
    <property type="term" value="C:endoplasmic reticulum membrane"/>
    <property type="evidence" value="ECO:0007669"/>
    <property type="project" value="UniProtKB-SubCell"/>
</dbReference>
<accession>A0AAD4DBN7</accession>
<feature type="region of interest" description="Disordered" evidence="8">
    <location>
        <begin position="1"/>
        <end position="24"/>
    </location>
</feature>
<dbReference type="Proteomes" id="UP001194580">
    <property type="component" value="Unassembled WGS sequence"/>
</dbReference>
<keyword evidence="5" id="KW-0256">Endoplasmic reticulum</keyword>
<feature type="transmembrane region" description="Helical" evidence="9">
    <location>
        <begin position="209"/>
        <end position="228"/>
    </location>
</feature>
<evidence type="ECO:0000256" key="8">
    <source>
        <dbReference type="SAM" id="MobiDB-lite"/>
    </source>
</evidence>
<keyword evidence="4 9" id="KW-0812">Transmembrane</keyword>
<evidence type="ECO:0000256" key="3">
    <source>
        <dbReference type="ARBA" id="ARBA00022502"/>
    </source>
</evidence>
<evidence type="ECO:0000313" key="11">
    <source>
        <dbReference type="Proteomes" id="UP001194580"/>
    </source>
</evidence>
<feature type="transmembrane region" description="Helical" evidence="9">
    <location>
        <begin position="88"/>
        <end position="109"/>
    </location>
</feature>
<keyword evidence="11" id="KW-1185">Reference proteome</keyword>
<evidence type="ECO:0000256" key="2">
    <source>
        <dbReference type="ARBA" id="ARBA00004687"/>
    </source>
</evidence>
<sequence length="298" mass="32166">MQRTTATTRQEQANVDGIRNTSSTRAQPTYPLLRMSLVAMVNLVVVYATLTWIPSWLNTHTHQPTAADHKHQGTTNNNNINNAPLPSLSWTLVTLFGLQTALGLIQWSLHSSSQKAISNKGAKKGKGGDLSVFSVLNTSIAIGAVGTLICHVFAVLFGAGIFNQAKETSQLAVYLSLLTFYPASFVLGTDLTSWLRIFVHSSPGTYTEAAFYCQGMMAIFGAWLGSIVIPLDWDRPWQAWPVPCVLGAFLFYCIGTLVGLVVSIVMRQRAARSEFGIGSARVTAANATGGKKGNTKAE</sequence>
<evidence type="ECO:0000256" key="1">
    <source>
        <dbReference type="ARBA" id="ARBA00004477"/>
    </source>
</evidence>
<feature type="compositionally biased region" description="Low complexity" evidence="8">
    <location>
        <begin position="1"/>
        <end position="13"/>
    </location>
</feature>
<dbReference type="Pfam" id="PF06699">
    <property type="entry name" value="PIG-F"/>
    <property type="match status" value="1"/>
</dbReference>